<feature type="signal peptide" evidence="1">
    <location>
        <begin position="1"/>
        <end position="23"/>
    </location>
</feature>
<protein>
    <recommendedName>
        <fullName evidence="4">Protein kinase domain-containing protein</fullName>
    </recommendedName>
</protein>
<evidence type="ECO:0000313" key="3">
    <source>
        <dbReference type="Proteomes" id="UP000030755"/>
    </source>
</evidence>
<dbReference type="Proteomes" id="UP000030755">
    <property type="component" value="Unassembled WGS sequence"/>
</dbReference>
<name>A0A075B167_ROZAC</name>
<keyword evidence="3" id="KW-1185">Reference proteome</keyword>
<dbReference type="AlphaFoldDB" id="A0A075B167"/>
<sequence length="95" mass="10927">MYYWLTPVTLYFLILICPNLIKTAHFKEIEKTALNEQVYTDPNLSFLVGTDEYLAPEIISGIGHDRSVTPHLGPKIKAKRTKRYFTKNLTSLVIL</sequence>
<feature type="chain" id="PRO_5001704939" description="Protein kinase domain-containing protein" evidence="1">
    <location>
        <begin position="24"/>
        <end position="95"/>
    </location>
</feature>
<dbReference type="HOGENOM" id="CLU_2373988_0_0_1"/>
<keyword evidence="1" id="KW-0732">Signal</keyword>
<proteinExistence type="predicted"/>
<evidence type="ECO:0000313" key="2">
    <source>
        <dbReference type="EMBL" id="EPZ34696.1"/>
    </source>
</evidence>
<reference evidence="2 3" key="1">
    <citation type="journal article" date="2013" name="Curr. Biol.">
        <title>Shared signatures of parasitism and phylogenomics unite Cryptomycota and microsporidia.</title>
        <authorList>
            <person name="James T.Y."/>
            <person name="Pelin A."/>
            <person name="Bonen L."/>
            <person name="Ahrendt S."/>
            <person name="Sain D."/>
            <person name="Corradi N."/>
            <person name="Stajich J.E."/>
        </authorList>
    </citation>
    <scope>NUCLEOTIDE SEQUENCE [LARGE SCALE GENOMIC DNA]</scope>
    <source>
        <strain evidence="2 3">CSF55</strain>
    </source>
</reference>
<evidence type="ECO:0008006" key="4">
    <source>
        <dbReference type="Google" id="ProtNLM"/>
    </source>
</evidence>
<dbReference type="EMBL" id="KE560926">
    <property type="protein sequence ID" value="EPZ34696.1"/>
    <property type="molecule type" value="Genomic_DNA"/>
</dbReference>
<accession>A0A075B167</accession>
<evidence type="ECO:0000256" key="1">
    <source>
        <dbReference type="SAM" id="SignalP"/>
    </source>
</evidence>
<gene>
    <name evidence="2" type="ORF">O9G_002760</name>
</gene>
<organism evidence="2 3">
    <name type="scientific">Rozella allomycis (strain CSF55)</name>
    <dbReference type="NCBI Taxonomy" id="988480"/>
    <lineage>
        <taxon>Eukaryota</taxon>
        <taxon>Fungi</taxon>
        <taxon>Fungi incertae sedis</taxon>
        <taxon>Cryptomycota</taxon>
        <taxon>Cryptomycota incertae sedis</taxon>
        <taxon>Rozella</taxon>
    </lineage>
</organism>